<protein>
    <submittedName>
        <fullName evidence="1">Uncharacterized protein</fullName>
    </submittedName>
</protein>
<dbReference type="RefSeq" id="WP_184539122.1">
    <property type="nucleotide sequence ID" value="NZ_JACHMP010000001.1"/>
</dbReference>
<evidence type="ECO:0000313" key="2">
    <source>
        <dbReference type="Proteomes" id="UP000540685"/>
    </source>
</evidence>
<reference evidence="1 2" key="1">
    <citation type="submission" date="2020-08" db="EMBL/GenBank/DDBJ databases">
        <title>Sequencing the genomes of 1000 actinobacteria strains.</title>
        <authorList>
            <person name="Klenk H.-P."/>
        </authorList>
    </citation>
    <scope>NUCLEOTIDE SEQUENCE [LARGE SCALE GENOMIC DNA]</scope>
    <source>
        <strain evidence="1 2">DSM 46887</strain>
    </source>
</reference>
<dbReference type="EMBL" id="JACHMP010000001">
    <property type="protein sequence ID" value="MBB5819092.1"/>
    <property type="molecule type" value="Genomic_DNA"/>
</dbReference>
<dbReference type="Proteomes" id="UP000540685">
    <property type="component" value="Unassembled WGS sequence"/>
</dbReference>
<organism evidence="1 2">
    <name type="scientific">Streptosporangium becharense</name>
    <dbReference type="NCBI Taxonomy" id="1816182"/>
    <lineage>
        <taxon>Bacteria</taxon>
        <taxon>Bacillati</taxon>
        <taxon>Actinomycetota</taxon>
        <taxon>Actinomycetes</taxon>
        <taxon>Streptosporangiales</taxon>
        <taxon>Streptosporangiaceae</taxon>
        <taxon>Streptosporangium</taxon>
    </lineage>
</organism>
<gene>
    <name evidence="1" type="ORF">F4562_002154</name>
</gene>
<dbReference type="AlphaFoldDB" id="A0A7W9IE75"/>
<comment type="caution">
    <text evidence="1">The sequence shown here is derived from an EMBL/GenBank/DDBJ whole genome shotgun (WGS) entry which is preliminary data.</text>
</comment>
<keyword evidence="2" id="KW-1185">Reference proteome</keyword>
<name>A0A7W9IE75_9ACTN</name>
<sequence length="85" mass="9439">MDDLLIECAVNGGSAAVRVGVIALGHATRRRRVRRATLGAEGHMRLAYGCGLAWRNNFELFDLFILGISAAVLAHPVRFRSWFDR</sequence>
<evidence type="ECO:0000313" key="1">
    <source>
        <dbReference type="EMBL" id="MBB5819092.1"/>
    </source>
</evidence>
<accession>A0A7W9IE75</accession>
<proteinExistence type="predicted"/>